<name>A0AAD3SGL4_NEPGR</name>
<gene>
    <name evidence="1" type="ORF">Nepgr_012246</name>
</gene>
<dbReference type="Proteomes" id="UP001279734">
    <property type="component" value="Unassembled WGS sequence"/>
</dbReference>
<dbReference type="PANTHER" id="PTHR33511">
    <property type="entry name" value="OS06G0632400 PROTEIN"/>
    <property type="match status" value="1"/>
</dbReference>
<accession>A0AAD3SGL4</accession>
<organism evidence="1 2">
    <name type="scientific">Nepenthes gracilis</name>
    <name type="common">Slender pitcher plant</name>
    <dbReference type="NCBI Taxonomy" id="150966"/>
    <lineage>
        <taxon>Eukaryota</taxon>
        <taxon>Viridiplantae</taxon>
        <taxon>Streptophyta</taxon>
        <taxon>Embryophyta</taxon>
        <taxon>Tracheophyta</taxon>
        <taxon>Spermatophyta</taxon>
        <taxon>Magnoliopsida</taxon>
        <taxon>eudicotyledons</taxon>
        <taxon>Gunneridae</taxon>
        <taxon>Pentapetalae</taxon>
        <taxon>Caryophyllales</taxon>
        <taxon>Nepenthaceae</taxon>
        <taxon>Nepenthes</taxon>
    </lineage>
</organism>
<protein>
    <submittedName>
        <fullName evidence="1">Uncharacterized protein</fullName>
    </submittedName>
</protein>
<proteinExistence type="predicted"/>
<evidence type="ECO:0000313" key="1">
    <source>
        <dbReference type="EMBL" id="GMH10405.1"/>
    </source>
</evidence>
<keyword evidence="2" id="KW-1185">Reference proteome</keyword>
<sequence>MGGSRRQRTSFSILKIFKPKAPASNANAVAWDEPQPPSKVFPSDEDRGYWVAEPGIDKKASAFIAKFHEARLSESHAMPYSTTSS</sequence>
<reference evidence="1" key="1">
    <citation type="submission" date="2023-05" db="EMBL/GenBank/DDBJ databases">
        <title>Nepenthes gracilis genome sequencing.</title>
        <authorList>
            <person name="Fukushima K."/>
        </authorList>
    </citation>
    <scope>NUCLEOTIDE SEQUENCE</scope>
    <source>
        <strain evidence="1">SING2019-196</strain>
    </source>
</reference>
<dbReference type="AlphaFoldDB" id="A0AAD3SGL4"/>
<evidence type="ECO:0000313" key="2">
    <source>
        <dbReference type="Proteomes" id="UP001279734"/>
    </source>
</evidence>
<comment type="caution">
    <text evidence="1">The sequence shown here is derived from an EMBL/GenBank/DDBJ whole genome shotgun (WGS) entry which is preliminary data.</text>
</comment>
<dbReference type="EMBL" id="BSYO01000010">
    <property type="protein sequence ID" value="GMH10405.1"/>
    <property type="molecule type" value="Genomic_DNA"/>
</dbReference>